<feature type="region of interest" description="Disordered" evidence="1">
    <location>
        <begin position="195"/>
        <end position="223"/>
    </location>
</feature>
<dbReference type="InterPro" id="IPR017943">
    <property type="entry name" value="Bactericidal_perm-incr_a/b_dom"/>
</dbReference>
<dbReference type="OrthoDB" id="5407957at2759"/>
<evidence type="ECO:0000313" key="5">
    <source>
        <dbReference type="Proteomes" id="UP000033483"/>
    </source>
</evidence>
<evidence type="ECO:0008006" key="6">
    <source>
        <dbReference type="Google" id="ProtNLM"/>
    </source>
</evidence>
<dbReference type="Pfam" id="PF14613">
    <property type="entry name" value="HAM1_C"/>
    <property type="match status" value="1"/>
</dbReference>
<evidence type="ECO:0000256" key="1">
    <source>
        <dbReference type="SAM" id="MobiDB-lite"/>
    </source>
</evidence>
<dbReference type="InterPro" id="IPR027842">
    <property type="entry name" value="HAM1-like_C"/>
</dbReference>
<dbReference type="InterPro" id="IPR045967">
    <property type="entry name" value="HAM1-like_N"/>
</dbReference>
<reference evidence="4 5" key="1">
    <citation type="submission" date="2015-03" db="EMBL/GenBank/DDBJ databases">
        <authorList>
            <person name="Radwan O."/>
            <person name="Al-Naeli F.A."/>
            <person name="Rendon G.A."/>
            <person name="Fields C."/>
        </authorList>
    </citation>
    <scope>NUCLEOTIDE SEQUENCE [LARGE SCALE GENOMIC DNA]</scope>
    <source>
        <strain evidence="4">CR-DP1</strain>
    </source>
</reference>
<dbReference type="PANTHER" id="PTHR31138:SF4">
    <property type="entry name" value="DUF5923 DOMAIN-CONTAINING PROTEIN"/>
    <property type="match status" value="1"/>
</dbReference>
<dbReference type="AlphaFoldDB" id="A0A0F4ZHU9"/>
<dbReference type="Proteomes" id="UP000033483">
    <property type="component" value="Unassembled WGS sequence"/>
</dbReference>
<proteinExistence type="predicted"/>
<evidence type="ECO:0000313" key="4">
    <source>
        <dbReference type="EMBL" id="KKA29468.1"/>
    </source>
</evidence>
<evidence type="ECO:0000259" key="3">
    <source>
        <dbReference type="Pfam" id="PF19343"/>
    </source>
</evidence>
<dbReference type="EMBL" id="LAEV01000814">
    <property type="protein sequence ID" value="KKA29468.1"/>
    <property type="molecule type" value="Genomic_DNA"/>
</dbReference>
<gene>
    <name evidence="4" type="ORF">TD95_003398</name>
</gene>
<organism evidence="4 5">
    <name type="scientific">Thielaviopsis punctulata</name>
    <dbReference type="NCBI Taxonomy" id="72032"/>
    <lineage>
        <taxon>Eukaryota</taxon>
        <taxon>Fungi</taxon>
        <taxon>Dikarya</taxon>
        <taxon>Ascomycota</taxon>
        <taxon>Pezizomycotina</taxon>
        <taxon>Sordariomycetes</taxon>
        <taxon>Hypocreomycetidae</taxon>
        <taxon>Microascales</taxon>
        <taxon>Ceratocystidaceae</taxon>
        <taxon>Thielaviopsis</taxon>
    </lineage>
</organism>
<dbReference type="Pfam" id="PF19343">
    <property type="entry name" value="HAM1_N"/>
    <property type="match status" value="1"/>
</dbReference>
<comment type="caution">
    <text evidence="4">The sequence shown here is derived from an EMBL/GenBank/DDBJ whole genome shotgun (WGS) entry which is preliminary data.</text>
</comment>
<dbReference type="PANTHER" id="PTHR31138">
    <property type="entry name" value="CHROMOSOME 19, WHOLE GENOME SHOTGUN SEQUENCE"/>
    <property type="match status" value="1"/>
</dbReference>
<dbReference type="GO" id="GO:0008289">
    <property type="term" value="F:lipid binding"/>
    <property type="evidence" value="ECO:0007669"/>
    <property type="project" value="InterPro"/>
</dbReference>
<name>A0A0F4ZHU9_9PEZI</name>
<keyword evidence="5" id="KW-1185">Reference proteome</keyword>
<protein>
    <recommendedName>
        <fullName evidence="6">Bactericidal permeability-increasing protein</fullName>
    </recommendedName>
</protein>
<feature type="compositionally biased region" description="Polar residues" evidence="1">
    <location>
        <begin position="203"/>
        <end position="223"/>
    </location>
</feature>
<dbReference type="SUPFAM" id="SSF55394">
    <property type="entry name" value="Bactericidal permeability-increasing protein, BPI"/>
    <property type="match status" value="1"/>
</dbReference>
<feature type="domain" description="HAM1-like C-terminal" evidence="2">
    <location>
        <begin position="592"/>
        <end position="662"/>
    </location>
</feature>
<dbReference type="Gene3D" id="3.15.10.10">
    <property type="entry name" value="Bactericidal permeability-increasing protein, domain 1"/>
    <property type="match status" value="1"/>
</dbReference>
<accession>A0A0F4ZHU9</accession>
<evidence type="ECO:0000259" key="2">
    <source>
        <dbReference type="Pfam" id="PF14613"/>
    </source>
</evidence>
<feature type="domain" description="HAM1-like N-terminal" evidence="3">
    <location>
        <begin position="32"/>
        <end position="220"/>
    </location>
</feature>
<sequence>MTCFGDDDDSICDGTSGPSQRVPDAVRAANAEKLHTYNMYRALKKGHMPSTVQILEYLNAIQRSDLLSDEEGLSQDGRVLLRLFRRWLSQASVAIEKKNSRDQLQDFIWYARQANITGDTSAIAAAAGAKKRADTHVAVESTRTLVSMVLGNSDFRELVADLATFARQVLGDTKRVALEKIQDQGQNLLHQAKSQAAALASSTDPSNVPASQRRQPFGSTNPNAAADIAAQHTVRAGKKVQQSASARLHGETGEAVRTRIQRLIMSLRQKNTYDSAAHSLVHILREYLQTYGRAADEAVDGAQRHVDANSEMEMGARALWGFLSGLGDGKQWERAKREFDKAVRIGRDETSVELIAVHVSQMIEDMLTKPEFFDNPEERFEQLKKETVNMAPGLGDALLETLAALGDAVASIGRDPEISDLSRTSSQIINLVFPNNQTFNSSLLSDLTNSAMPLLLSTIQYIPIPRLEISTPQIDLLLENLILEPGQTIGHSSFFPHDIDITNTLSLRMSKRSRRALAQTTGGISLSAQGVCFKADDVGYWLHAHKGLARFRDQGLASFAVDGAGMDVAIDADVNNHDRTTILRVRRVHIVVHQLTYTLRTSKFSCIATVLKPLLRPILKATLQTQIEKLIRDNLHDLNLELVFARERLRAARAAKAKNPGTFVRAVCARRHRNRYDVQARVGVNQPGSGVFKGRYAPGSLAREWQADQVRNRTEENEYRARGWRTDVFSRGQTGQMSMAGRSEQRYS</sequence>